<feature type="region of interest" description="Disordered" evidence="1">
    <location>
        <begin position="1"/>
        <end position="28"/>
    </location>
</feature>
<dbReference type="Gramene" id="OMERI02G10290.1">
    <property type="protein sequence ID" value="OMERI02G10290.1"/>
    <property type="gene ID" value="OMERI02G10290"/>
</dbReference>
<dbReference type="HOGENOM" id="CLU_2780133_0_0_1"/>
<evidence type="ECO:0000313" key="3">
    <source>
        <dbReference type="Proteomes" id="UP000008021"/>
    </source>
</evidence>
<reference evidence="2" key="2">
    <citation type="submission" date="2018-05" db="EMBL/GenBank/DDBJ databases">
        <title>OmerRS3 (Oryza meridionalis Reference Sequence Version 3).</title>
        <authorList>
            <person name="Zhang J."/>
            <person name="Kudrna D."/>
            <person name="Lee S."/>
            <person name="Talag J."/>
            <person name="Welchert J."/>
            <person name="Wing R.A."/>
        </authorList>
    </citation>
    <scope>NUCLEOTIDE SEQUENCE [LARGE SCALE GENOMIC DNA]</scope>
    <source>
        <strain evidence="2">cv. OR44</strain>
    </source>
</reference>
<sequence>MGLIPASPFVSPSRRAASGISSPRRLAVGDDVPSAKVSSCYEESGAVGNRGDVTEGAPSYQMKLLITVC</sequence>
<proteinExistence type="predicted"/>
<name>A0A0E0CI25_9ORYZ</name>
<dbReference type="EnsemblPlants" id="OMERI02G10290.1">
    <property type="protein sequence ID" value="OMERI02G10290.1"/>
    <property type="gene ID" value="OMERI02G10290"/>
</dbReference>
<keyword evidence="3" id="KW-1185">Reference proteome</keyword>
<dbReference type="AlphaFoldDB" id="A0A0E0CI25"/>
<evidence type="ECO:0000313" key="2">
    <source>
        <dbReference type="EnsemblPlants" id="OMERI02G10290.1"/>
    </source>
</evidence>
<reference evidence="2" key="1">
    <citation type="submission" date="2015-04" db="UniProtKB">
        <authorList>
            <consortium name="EnsemblPlants"/>
        </authorList>
    </citation>
    <scope>IDENTIFICATION</scope>
</reference>
<dbReference type="Proteomes" id="UP000008021">
    <property type="component" value="Chromosome 2"/>
</dbReference>
<protein>
    <submittedName>
        <fullName evidence="2">Uncharacterized protein</fullName>
    </submittedName>
</protein>
<organism evidence="2">
    <name type="scientific">Oryza meridionalis</name>
    <dbReference type="NCBI Taxonomy" id="40149"/>
    <lineage>
        <taxon>Eukaryota</taxon>
        <taxon>Viridiplantae</taxon>
        <taxon>Streptophyta</taxon>
        <taxon>Embryophyta</taxon>
        <taxon>Tracheophyta</taxon>
        <taxon>Spermatophyta</taxon>
        <taxon>Magnoliopsida</taxon>
        <taxon>Liliopsida</taxon>
        <taxon>Poales</taxon>
        <taxon>Poaceae</taxon>
        <taxon>BOP clade</taxon>
        <taxon>Oryzoideae</taxon>
        <taxon>Oryzeae</taxon>
        <taxon>Oryzinae</taxon>
        <taxon>Oryza</taxon>
    </lineage>
</organism>
<evidence type="ECO:0000256" key="1">
    <source>
        <dbReference type="SAM" id="MobiDB-lite"/>
    </source>
</evidence>
<accession>A0A0E0CI25</accession>